<keyword evidence="3" id="KW-1185">Reference proteome</keyword>
<sequence>MEFAPFNLVNEGMEFDIGSGDECEYGYDNVDNTTVGHDVFAAESEGDSSLDPHEVAAAKNHGRGVKLAGTVVNGSRIELRDSEANLLGPLLSCSAIEKDQRISELANEVDSANQRCKVYQTKLLAVLKDMEQQKLKLSLKAQSVRVSLKD</sequence>
<comment type="caution">
    <text evidence="2">The sequence shown here is derived from an EMBL/GenBank/DDBJ whole genome shotgun (WGS) entry which is preliminary data.</text>
</comment>
<dbReference type="OrthoDB" id="1927586at2759"/>
<protein>
    <submittedName>
        <fullName evidence="2">Uncharacterized protein</fullName>
    </submittedName>
</protein>
<feature type="coiled-coil region" evidence="1">
    <location>
        <begin position="95"/>
        <end position="122"/>
    </location>
</feature>
<dbReference type="AlphaFoldDB" id="A0A835LRD2"/>
<proteinExistence type="predicted"/>
<accession>A0A835LRD2</accession>
<reference evidence="2 3" key="1">
    <citation type="submission" date="2020-10" db="EMBL/GenBank/DDBJ databases">
        <title>The Coptis chinensis genome and diversification of protoberbering-type alkaloids.</title>
        <authorList>
            <person name="Wang B."/>
            <person name="Shu S."/>
            <person name="Song C."/>
            <person name="Liu Y."/>
        </authorList>
    </citation>
    <scope>NUCLEOTIDE SEQUENCE [LARGE SCALE GENOMIC DNA]</scope>
    <source>
        <strain evidence="2">HL-2020</strain>
        <tissue evidence="2">Leaf</tissue>
    </source>
</reference>
<keyword evidence="1" id="KW-0175">Coiled coil</keyword>
<dbReference type="Proteomes" id="UP000631114">
    <property type="component" value="Unassembled WGS sequence"/>
</dbReference>
<evidence type="ECO:0000313" key="3">
    <source>
        <dbReference type="Proteomes" id="UP000631114"/>
    </source>
</evidence>
<evidence type="ECO:0000313" key="2">
    <source>
        <dbReference type="EMBL" id="KAF9602047.1"/>
    </source>
</evidence>
<gene>
    <name evidence="2" type="ORF">IFM89_024804</name>
</gene>
<name>A0A835LRD2_9MAGN</name>
<dbReference type="EMBL" id="JADFTS010000006">
    <property type="protein sequence ID" value="KAF9602047.1"/>
    <property type="molecule type" value="Genomic_DNA"/>
</dbReference>
<evidence type="ECO:0000256" key="1">
    <source>
        <dbReference type="SAM" id="Coils"/>
    </source>
</evidence>
<organism evidence="2 3">
    <name type="scientific">Coptis chinensis</name>
    <dbReference type="NCBI Taxonomy" id="261450"/>
    <lineage>
        <taxon>Eukaryota</taxon>
        <taxon>Viridiplantae</taxon>
        <taxon>Streptophyta</taxon>
        <taxon>Embryophyta</taxon>
        <taxon>Tracheophyta</taxon>
        <taxon>Spermatophyta</taxon>
        <taxon>Magnoliopsida</taxon>
        <taxon>Ranunculales</taxon>
        <taxon>Ranunculaceae</taxon>
        <taxon>Coptidoideae</taxon>
        <taxon>Coptis</taxon>
    </lineage>
</organism>